<evidence type="ECO:0000256" key="6">
    <source>
        <dbReference type="ARBA" id="ARBA00023004"/>
    </source>
</evidence>
<dbReference type="GO" id="GO:0004497">
    <property type="term" value="F:monooxygenase activity"/>
    <property type="evidence" value="ECO:0007669"/>
    <property type="project" value="UniProtKB-KW"/>
</dbReference>
<dbReference type="InterPro" id="IPR001128">
    <property type="entry name" value="Cyt_P450"/>
</dbReference>
<dbReference type="Pfam" id="PF00067">
    <property type="entry name" value="p450"/>
    <property type="match status" value="1"/>
</dbReference>
<dbReference type="Proteomes" id="UP001215280">
    <property type="component" value="Unassembled WGS sequence"/>
</dbReference>
<proteinExistence type="inferred from homology"/>
<keyword evidence="5" id="KW-0560">Oxidoreductase</keyword>
<evidence type="ECO:0008006" key="10">
    <source>
        <dbReference type="Google" id="ProtNLM"/>
    </source>
</evidence>
<dbReference type="PANTHER" id="PTHR46300:SF7">
    <property type="entry name" value="P450, PUTATIVE (EUROFUNG)-RELATED"/>
    <property type="match status" value="1"/>
</dbReference>
<organism evidence="8 9">
    <name type="scientific">Mycena maculata</name>
    <dbReference type="NCBI Taxonomy" id="230809"/>
    <lineage>
        <taxon>Eukaryota</taxon>
        <taxon>Fungi</taxon>
        <taxon>Dikarya</taxon>
        <taxon>Basidiomycota</taxon>
        <taxon>Agaricomycotina</taxon>
        <taxon>Agaricomycetes</taxon>
        <taxon>Agaricomycetidae</taxon>
        <taxon>Agaricales</taxon>
        <taxon>Marasmiineae</taxon>
        <taxon>Mycenaceae</taxon>
        <taxon>Mycena</taxon>
    </lineage>
</organism>
<dbReference type="SUPFAM" id="SSF48264">
    <property type="entry name" value="Cytochrome P450"/>
    <property type="match status" value="1"/>
</dbReference>
<evidence type="ECO:0000313" key="9">
    <source>
        <dbReference type="Proteomes" id="UP001215280"/>
    </source>
</evidence>
<accession>A0AAD7KEY1</accession>
<dbReference type="InterPro" id="IPR036396">
    <property type="entry name" value="Cyt_P450_sf"/>
</dbReference>
<comment type="caution">
    <text evidence="8">The sequence shown here is derived from an EMBL/GenBank/DDBJ whole genome shotgun (WGS) entry which is preliminary data.</text>
</comment>
<evidence type="ECO:0000256" key="3">
    <source>
        <dbReference type="ARBA" id="ARBA00022617"/>
    </source>
</evidence>
<dbReference type="EMBL" id="JARJLG010000002">
    <property type="protein sequence ID" value="KAJ7783763.1"/>
    <property type="molecule type" value="Genomic_DNA"/>
</dbReference>
<keyword evidence="4" id="KW-0479">Metal-binding</keyword>
<evidence type="ECO:0000313" key="8">
    <source>
        <dbReference type="EMBL" id="KAJ7783763.1"/>
    </source>
</evidence>
<dbReference type="InterPro" id="IPR050364">
    <property type="entry name" value="Cytochrome_P450_fung"/>
</dbReference>
<protein>
    <recommendedName>
        <fullName evidence="10">Cytochrome P450</fullName>
    </recommendedName>
</protein>
<comment type="cofactor">
    <cofactor evidence="1">
        <name>heme</name>
        <dbReference type="ChEBI" id="CHEBI:30413"/>
    </cofactor>
</comment>
<dbReference type="GO" id="GO:0005506">
    <property type="term" value="F:iron ion binding"/>
    <property type="evidence" value="ECO:0007669"/>
    <property type="project" value="InterPro"/>
</dbReference>
<dbReference type="GO" id="GO:0020037">
    <property type="term" value="F:heme binding"/>
    <property type="evidence" value="ECO:0007669"/>
    <property type="project" value="InterPro"/>
</dbReference>
<evidence type="ECO:0000256" key="2">
    <source>
        <dbReference type="ARBA" id="ARBA00010617"/>
    </source>
</evidence>
<evidence type="ECO:0000256" key="5">
    <source>
        <dbReference type="ARBA" id="ARBA00023002"/>
    </source>
</evidence>
<keyword evidence="6" id="KW-0408">Iron</keyword>
<keyword evidence="3" id="KW-0349">Heme</keyword>
<dbReference type="PANTHER" id="PTHR46300">
    <property type="entry name" value="P450, PUTATIVE (EUROFUNG)-RELATED-RELATED"/>
    <property type="match status" value="1"/>
</dbReference>
<name>A0AAD7KEY1_9AGAR</name>
<evidence type="ECO:0000256" key="7">
    <source>
        <dbReference type="ARBA" id="ARBA00023033"/>
    </source>
</evidence>
<keyword evidence="9" id="KW-1185">Reference proteome</keyword>
<evidence type="ECO:0000256" key="4">
    <source>
        <dbReference type="ARBA" id="ARBA00022723"/>
    </source>
</evidence>
<dbReference type="GO" id="GO:0016705">
    <property type="term" value="F:oxidoreductase activity, acting on paired donors, with incorporation or reduction of molecular oxygen"/>
    <property type="evidence" value="ECO:0007669"/>
    <property type="project" value="InterPro"/>
</dbReference>
<comment type="similarity">
    <text evidence="2">Belongs to the cytochrome P450 family.</text>
</comment>
<sequence>MKLPILTVVLNILPSYLTYRFLQQRKHNPKRLPPPPGPRQKYLIGNLRDLPSPGREWRAIVFLRVLGSPILCINSLQAASDLLDRKGVVFSDRPKLPLLKDLTGWRWNLVVMSYHEGFTAHRKVVQQHLQPSIVAEKYRSVMLAPARVLLSSLRSHDGGAIDAPLLKRMAGAIIMKVTYGHQISDGPDEFLDLAEEVRTRAVKTPAGAAIVGTFPIRE</sequence>
<keyword evidence="7" id="KW-0503">Monooxygenase</keyword>
<reference evidence="8" key="1">
    <citation type="submission" date="2023-03" db="EMBL/GenBank/DDBJ databases">
        <title>Massive genome expansion in bonnet fungi (Mycena s.s.) driven by repeated elements and novel gene families across ecological guilds.</title>
        <authorList>
            <consortium name="Lawrence Berkeley National Laboratory"/>
            <person name="Harder C.B."/>
            <person name="Miyauchi S."/>
            <person name="Viragh M."/>
            <person name="Kuo A."/>
            <person name="Thoen E."/>
            <person name="Andreopoulos B."/>
            <person name="Lu D."/>
            <person name="Skrede I."/>
            <person name="Drula E."/>
            <person name="Henrissat B."/>
            <person name="Morin E."/>
            <person name="Kohler A."/>
            <person name="Barry K."/>
            <person name="LaButti K."/>
            <person name="Morin E."/>
            <person name="Salamov A."/>
            <person name="Lipzen A."/>
            <person name="Mereny Z."/>
            <person name="Hegedus B."/>
            <person name="Baldrian P."/>
            <person name="Stursova M."/>
            <person name="Weitz H."/>
            <person name="Taylor A."/>
            <person name="Grigoriev I.V."/>
            <person name="Nagy L.G."/>
            <person name="Martin F."/>
            <person name="Kauserud H."/>
        </authorList>
    </citation>
    <scope>NUCLEOTIDE SEQUENCE</scope>
    <source>
        <strain evidence="8">CBHHK188m</strain>
    </source>
</reference>
<dbReference type="Gene3D" id="1.10.630.10">
    <property type="entry name" value="Cytochrome P450"/>
    <property type="match status" value="1"/>
</dbReference>
<evidence type="ECO:0000256" key="1">
    <source>
        <dbReference type="ARBA" id="ARBA00001971"/>
    </source>
</evidence>
<dbReference type="AlphaFoldDB" id="A0AAD7KEY1"/>
<gene>
    <name evidence="8" type="ORF">DFH07DRAFT_948768</name>
</gene>